<feature type="transmembrane region" description="Helical" evidence="5">
    <location>
        <begin position="226"/>
        <end position="246"/>
    </location>
</feature>
<feature type="transmembrane region" description="Helical" evidence="5">
    <location>
        <begin position="57"/>
        <end position="78"/>
    </location>
</feature>
<dbReference type="eggNOG" id="KOG2641">
    <property type="taxonomic scope" value="Eukaryota"/>
</dbReference>
<name>E9FT37_DAPPU</name>
<dbReference type="KEGG" id="dpx:DAPPUDRAFT_190611"/>
<dbReference type="InParanoid" id="E9FT37"/>
<evidence type="ECO:0000313" key="6">
    <source>
        <dbReference type="EMBL" id="EFX89303.1"/>
    </source>
</evidence>
<evidence type="ECO:0000256" key="1">
    <source>
        <dbReference type="ARBA" id="ARBA00004141"/>
    </source>
</evidence>
<dbReference type="Pfam" id="PF03619">
    <property type="entry name" value="Solute_trans_a"/>
    <property type="match status" value="1"/>
</dbReference>
<evidence type="ECO:0000256" key="4">
    <source>
        <dbReference type="ARBA" id="ARBA00023136"/>
    </source>
</evidence>
<reference evidence="6 7" key="1">
    <citation type="journal article" date="2011" name="Science">
        <title>The ecoresponsive genome of Daphnia pulex.</title>
        <authorList>
            <person name="Colbourne J.K."/>
            <person name="Pfrender M.E."/>
            <person name="Gilbert D."/>
            <person name="Thomas W.K."/>
            <person name="Tucker A."/>
            <person name="Oakley T.H."/>
            <person name="Tokishita S."/>
            <person name="Aerts A."/>
            <person name="Arnold G.J."/>
            <person name="Basu M.K."/>
            <person name="Bauer D.J."/>
            <person name="Caceres C.E."/>
            <person name="Carmel L."/>
            <person name="Casola C."/>
            <person name="Choi J.H."/>
            <person name="Detter J.C."/>
            <person name="Dong Q."/>
            <person name="Dusheyko S."/>
            <person name="Eads B.D."/>
            <person name="Frohlich T."/>
            <person name="Geiler-Samerotte K.A."/>
            <person name="Gerlach D."/>
            <person name="Hatcher P."/>
            <person name="Jogdeo S."/>
            <person name="Krijgsveld J."/>
            <person name="Kriventseva E.V."/>
            <person name="Kultz D."/>
            <person name="Laforsch C."/>
            <person name="Lindquist E."/>
            <person name="Lopez J."/>
            <person name="Manak J.R."/>
            <person name="Muller J."/>
            <person name="Pangilinan J."/>
            <person name="Patwardhan R.P."/>
            <person name="Pitluck S."/>
            <person name="Pritham E.J."/>
            <person name="Rechtsteiner A."/>
            <person name="Rho M."/>
            <person name="Rogozin I.B."/>
            <person name="Sakarya O."/>
            <person name="Salamov A."/>
            <person name="Schaack S."/>
            <person name="Shapiro H."/>
            <person name="Shiga Y."/>
            <person name="Skalitzky C."/>
            <person name="Smith Z."/>
            <person name="Souvorov A."/>
            <person name="Sung W."/>
            <person name="Tang Z."/>
            <person name="Tsuchiya D."/>
            <person name="Tu H."/>
            <person name="Vos H."/>
            <person name="Wang M."/>
            <person name="Wolf Y.I."/>
            <person name="Yamagata H."/>
            <person name="Yamada T."/>
            <person name="Ye Y."/>
            <person name="Shaw J.R."/>
            <person name="Andrews J."/>
            <person name="Crease T.J."/>
            <person name="Tang H."/>
            <person name="Lucas S.M."/>
            <person name="Robertson H.M."/>
            <person name="Bork P."/>
            <person name="Koonin E.V."/>
            <person name="Zdobnov E.M."/>
            <person name="Grigoriev I.V."/>
            <person name="Lynch M."/>
            <person name="Boore J.L."/>
        </authorList>
    </citation>
    <scope>NUCLEOTIDE SEQUENCE [LARGE SCALE GENOMIC DNA]</scope>
</reference>
<keyword evidence="3 5" id="KW-1133">Transmembrane helix</keyword>
<feature type="transmembrane region" description="Helical" evidence="5">
    <location>
        <begin position="23"/>
        <end position="45"/>
    </location>
</feature>
<evidence type="ECO:0000256" key="2">
    <source>
        <dbReference type="ARBA" id="ARBA00022692"/>
    </source>
</evidence>
<evidence type="ECO:0008006" key="8">
    <source>
        <dbReference type="Google" id="ProtNLM"/>
    </source>
</evidence>
<protein>
    <recommendedName>
        <fullName evidence="8">Transmembrane protein 184C</fullName>
    </recommendedName>
</protein>
<evidence type="ECO:0000313" key="7">
    <source>
        <dbReference type="Proteomes" id="UP000000305"/>
    </source>
</evidence>
<gene>
    <name evidence="6" type="ORF">DAPPUDRAFT_190611</name>
</gene>
<keyword evidence="4 5" id="KW-0472">Membrane</keyword>
<organism evidence="6 7">
    <name type="scientific">Daphnia pulex</name>
    <name type="common">Water flea</name>
    <dbReference type="NCBI Taxonomy" id="6669"/>
    <lineage>
        <taxon>Eukaryota</taxon>
        <taxon>Metazoa</taxon>
        <taxon>Ecdysozoa</taxon>
        <taxon>Arthropoda</taxon>
        <taxon>Crustacea</taxon>
        <taxon>Branchiopoda</taxon>
        <taxon>Diplostraca</taxon>
        <taxon>Cladocera</taxon>
        <taxon>Anomopoda</taxon>
        <taxon>Daphniidae</taxon>
        <taxon>Daphnia</taxon>
    </lineage>
</organism>
<dbReference type="FunCoup" id="E9FT37">
    <property type="interactions" value="997"/>
</dbReference>
<dbReference type="AlphaFoldDB" id="E9FT37"/>
<proteinExistence type="predicted"/>
<sequence>MRDEEVSSQTCGVIGKCCSRWRLWIRPVVMCLYFVVIVVVLPLLILTLGKSKYTIKFEVWIIGGLFTIMAVPISLWDITQHLVHYNKPHMQKYIIRQCKKLLLDSLKTFIAWVGLSFPNYAIYLDSCRECYEAYVIYNFMMFLLTYLKQEVHEDAELRDTKTHIHHIFPLCCLKPWPMGSELIHRCKHGILQYTIVRPLSAFISVICEINGVYAEGKFLTNVAYPYMIAINNLSQFVAMYHLILFYRAHREALQPMSPIGKFLCIKAVVFFSFFQGVIIAILFYTGAINKLLPSGSVPSEHAPQEIQNFLICIEMFLAAVAHHFSFSYRPYVDLAQDQHGCCFAFLHMWDVSDVRRDVAEHIHVIRASVRRRVAGRPPRHATKDEEKRALLVPVASQNNLMHSPVAPNGGYQTMSSDSMYSDSEHEGISAGIRALKRSTSTSTVPTSAERITVQVDVERSVEVVADFVHLDDDSSILA</sequence>
<feature type="transmembrane region" description="Helical" evidence="5">
    <location>
        <begin position="195"/>
        <end position="214"/>
    </location>
</feature>
<keyword evidence="7" id="KW-1185">Reference proteome</keyword>
<dbReference type="EMBL" id="GL732524">
    <property type="protein sequence ID" value="EFX89303.1"/>
    <property type="molecule type" value="Genomic_DNA"/>
</dbReference>
<dbReference type="STRING" id="6669.E9FT37"/>
<dbReference type="GO" id="GO:0022857">
    <property type="term" value="F:transmembrane transporter activity"/>
    <property type="evidence" value="ECO:0000318"/>
    <property type="project" value="GO_Central"/>
</dbReference>
<dbReference type="Proteomes" id="UP000000305">
    <property type="component" value="Unassembled WGS sequence"/>
</dbReference>
<evidence type="ECO:0000256" key="5">
    <source>
        <dbReference type="SAM" id="Phobius"/>
    </source>
</evidence>
<evidence type="ECO:0000256" key="3">
    <source>
        <dbReference type="ARBA" id="ARBA00022989"/>
    </source>
</evidence>
<accession>E9FT37</accession>
<dbReference type="OMA" id="IFPLCCL"/>
<dbReference type="OrthoDB" id="5348404at2759"/>
<dbReference type="HOGENOM" id="CLU_012923_1_1_1"/>
<dbReference type="InterPro" id="IPR005178">
    <property type="entry name" value="Ostalpha/TMEM184C"/>
</dbReference>
<dbReference type="PANTHER" id="PTHR23423">
    <property type="entry name" value="ORGANIC SOLUTE TRANSPORTER-RELATED"/>
    <property type="match status" value="1"/>
</dbReference>
<keyword evidence="2 5" id="KW-0812">Transmembrane</keyword>
<feature type="transmembrane region" description="Helical" evidence="5">
    <location>
        <begin position="267"/>
        <end position="286"/>
    </location>
</feature>
<comment type="subcellular location">
    <subcellularLocation>
        <location evidence="1">Membrane</location>
        <topology evidence="1">Multi-pass membrane protein</topology>
    </subcellularLocation>
</comment>
<dbReference type="SMART" id="SM01417">
    <property type="entry name" value="Solute_trans_a"/>
    <property type="match status" value="1"/>
</dbReference>
<dbReference type="GO" id="GO:0016020">
    <property type="term" value="C:membrane"/>
    <property type="evidence" value="ECO:0000318"/>
    <property type="project" value="GO_Central"/>
</dbReference>